<dbReference type="Proteomes" id="UP001219933">
    <property type="component" value="Chromosome 1"/>
</dbReference>
<dbReference type="PANTHER" id="PTHR28230:SF1">
    <property type="entry name" value="MITOCHONDRIAL IMPORT PROTEIN 2"/>
    <property type="match status" value="1"/>
</dbReference>
<dbReference type="GO" id="GO:0070096">
    <property type="term" value="P:mitochondrial outer membrane translocase complex assembly"/>
    <property type="evidence" value="ECO:0007669"/>
    <property type="project" value="InterPro"/>
</dbReference>
<evidence type="ECO:0000313" key="2">
    <source>
        <dbReference type="Proteomes" id="UP001219933"/>
    </source>
</evidence>
<accession>A0AAF0EV84</accession>
<sequence length="192" mass="21190">MEANLADVVSGGGYAAFPAGDADFEGTQALQHGHTTNMSLLKETSSDAQAVSDGIHGAPLNSLSSWTLDASELAQHAVDKSETINSALDEGDYAAAKQAAAERAAALEALQVAKQGYLDDDPTWDDIESESTASLDSVERYEREQDRLAMQEWEEGIQQLRMAFQLVIIPFFGKWLGRQWSYWAFSRWMMRH</sequence>
<keyword evidence="2" id="KW-1185">Reference proteome</keyword>
<evidence type="ECO:0000313" key="1">
    <source>
        <dbReference type="EMBL" id="WFD33547.1"/>
    </source>
</evidence>
<proteinExistence type="predicted"/>
<dbReference type="Pfam" id="PF19117">
    <property type="entry name" value="Mim2"/>
    <property type="match status" value="1"/>
</dbReference>
<dbReference type="PANTHER" id="PTHR28230">
    <property type="entry name" value="CHROMOSOME 1, WHOLE GENOME SHOTGUN SEQUENCE"/>
    <property type="match status" value="1"/>
</dbReference>
<gene>
    <name evidence="1" type="ORF">MCUN1_000360</name>
</gene>
<dbReference type="AlphaFoldDB" id="A0AAF0EV84"/>
<dbReference type="EMBL" id="CP119877">
    <property type="protein sequence ID" value="WFD33547.1"/>
    <property type="molecule type" value="Genomic_DNA"/>
</dbReference>
<organism evidence="1 2">
    <name type="scientific">Malassezia cuniculi</name>
    <dbReference type="NCBI Taxonomy" id="948313"/>
    <lineage>
        <taxon>Eukaryota</taxon>
        <taxon>Fungi</taxon>
        <taxon>Dikarya</taxon>
        <taxon>Basidiomycota</taxon>
        <taxon>Ustilaginomycotina</taxon>
        <taxon>Malasseziomycetes</taxon>
        <taxon>Malasseziales</taxon>
        <taxon>Malasseziaceae</taxon>
        <taxon>Malassezia</taxon>
    </lineage>
</organism>
<dbReference type="GO" id="GO:0005741">
    <property type="term" value="C:mitochondrial outer membrane"/>
    <property type="evidence" value="ECO:0007669"/>
    <property type="project" value="TreeGrafter"/>
</dbReference>
<protein>
    <submittedName>
        <fullName evidence="1">Uncharacterized protein</fullName>
    </submittedName>
</protein>
<dbReference type="InterPro" id="IPR037652">
    <property type="entry name" value="Mim2"/>
</dbReference>
<reference evidence="1" key="1">
    <citation type="submission" date="2023-03" db="EMBL/GenBank/DDBJ databases">
        <title>Mating type loci evolution in Malassezia.</title>
        <authorList>
            <person name="Coelho M.A."/>
        </authorList>
    </citation>
    <scope>NUCLEOTIDE SEQUENCE</scope>
    <source>
        <strain evidence="1">CBS 11721</strain>
    </source>
</reference>
<name>A0AAF0EV84_9BASI</name>
<dbReference type="GO" id="GO:0045040">
    <property type="term" value="P:protein insertion into mitochondrial outer membrane"/>
    <property type="evidence" value="ECO:0007669"/>
    <property type="project" value="InterPro"/>
</dbReference>